<dbReference type="EMBL" id="JAFFZS010000114">
    <property type="protein sequence ID" value="MBN0049330.1"/>
    <property type="molecule type" value="Genomic_DNA"/>
</dbReference>
<dbReference type="Gene3D" id="3.40.50.720">
    <property type="entry name" value="NAD(P)-binding Rossmann-like Domain"/>
    <property type="match status" value="1"/>
</dbReference>
<feature type="non-terminal residue" evidence="4">
    <location>
        <position position="1"/>
    </location>
</feature>
<dbReference type="InterPro" id="IPR057326">
    <property type="entry name" value="KR_dom"/>
</dbReference>
<comment type="caution">
    <text evidence="4">The sequence shown here is derived from an EMBL/GenBank/DDBJ whole genome shotgun (WGS) entry which is preliminary data.</text>
</comment>
<reference evidence="4 5" key="1">
    <citation type="submission" date="2021-02" db="EMBL/GenBank/DDBJ databases">
        <title>Whole genome sequencing of Streptomyces actuosus VRA1.</title>
        <authorList>
            <person name="Sen G."/>
            <person name="Sen A."/>
        </authorList>
    </citation>
    <scope>NUCLEOTIDE SEQUENCE [LARGE SCALE GENOMIC DNA]</scope>
    <source>
        <strain evidence="4 5">VRA1</strain>
    </source>
</reference>
<evidence type="ECO:0000259" key="3">
    <source>
        <dbReference type="SMART" id="SM00822"/>
    </source>
</evidence>
<feature type="domain" description="Ketoreductase" evidence="3">
    <location>
        <begin position="117"/>
        <end position="292"/>
    </location>
</feature>
<dbReference type="RefSeq" id="WP_205387440.1">
    <property type="nucleotide sequence ID" value="NZ_JAFFZS010000114.1"/>
</dbReference>
<evidence type="ECO:0000256" key="2">
    <source>
        <dbReference type="ARBA" id="ARBA00022553"/>
    </source>
</evidence>
<keyword evidence="1" id="KW-0596">Phosphopantetheine</keyword>
<dbReference type="SMART" id="SM00822">
    <property type="entry name" value="PKS_KR"/>
    <property type="match status" value="1"/>
</dbReference>
<dbReference type="InterPro" id="IPR050091">
    <property type="entry name" value="PKS_NRPS_Biosynth_Enz"/>
</dbReference>
<accession>A0ABS2W1N3</accession>
<keyword evidence="2" id="KW-0597">Phosphoprotein</keyword>
<organism evidence="4 5">
    <name type="scientific">Streptomyces actuosus</name>
    <dbReference type="NCBI Taxonomy" id="1885"/>
    <lineage>
        <taxon>Bacteria</taxon>
        <taxon>Bacillati</taxon>
        <taxon>Actinomycetota</taxon>
        <taxon>Actinomycetes</taxon>
        <taxon>Kitasatosporales</taxon>
        <taxon>Streptomycetaceae</taxon>
        <taxon>Streptomyces</taxon>
    </lineage>
</organism>
<evidence type="ECO:0000313" key="4">
    <source>
        <dbReference type="EMBL" id="MBN0049330.1"/>
    </source>
</evidence>
<dbReference type="InterPro" id="IPR036291">
    <property type="entry name" value="NAD(P)-bd_dom_sf"/>
</dbReference>
<protein>
    <submittedName>
        <fullName evidence="4">SDR family NAD(P)-dependent oxidoreductase</fullName>
    </submittedName>
</protein>
<dbReference type="CDD" id="cd08952">
    <property type="entry name" value="KR_1_SDR_x"/>
    <property type="match status" value="1"/>
</dbReference>
<evidence type="ECO:0000313" key="5">
    <source>
        <dbReference type="Proteomes" id="UP000788262"/>
    </source>
</evidence>
<proteinExistence type="predicted"/>
<evidence type="ECO:0000256" key="1">
    <source>
        <dbReference type="ARBA" id="ARBA00022450"/>
    </source>
</evidence>
<sequence>SASLVLVQALGDAGVGGPLWVVTRGAVSVGGSDGPVDAVQAAVWGLGRVAGLEVSGRWGGLIDLPGVVDGRVVERVAVVLAGVGGEDQVAVRASGVFGRRLGRVPVGGGEAGWRPRGTVLITGGTGALGARVARWAAVEGAGHLVLVSRRGIEAPGAVGLREELVAAGVRVSVVACDVAERSAVEGLLAGFSVDAVVHAAGSVVNVPLAGVSVGELSGVWAGKVAGAVHLDAVLGERSLDAFVVFSSVAGVWGSGGQAGYAAANAFVDGLVQARRGRGLVGTSVAWGPWAGGGMAAGEGAVEGLRRRGLVALEPGRAVRALGRVVPGEEPVVVVADVDWARFTPAYTSVRPSPLLTGIPEA</sequence>
<dbReference type="Proteomes" id="UP000788262">
    <property type="component" value="Unassembled WGS sequence"/>
</dbReference>
<dbReference type="Pfam" id="PF08659">
    <property type="entry name" value="KR"/>
    <property type="match status" value="1"/>
</dbReference>
<name>A0ABS2W1N3_STRAS</name>
<dbReference type="PANTHER" id="PTHR43775:SF37">
    <property type="entry name" value="SI:DKEY-61P9.11"/>
    <property type="match status" value="1"/>
</dbReference>
<dbReference type="InterPro" id="IPR013968">
    <property type="entry name" value="PKS_KR"/>
</dbReference>
<dbReference type="SUPFAM" id="SSF51735">
    <property type="entry name" value="NAD(P)-binding Rossmann-fold domains"/>
    <property type="match status" value="2"/>
</dbReference>
<gene>
    <name evidence="4" type="ORF">JS756_35830</name>
</gene>
<dbReference type="PANTHER" id="PTHR43775">
    <property type="entry name" value="FATTY ACID SYNTHASE"/>
    <property type="match status" value="1"/>
</dbReference>
<keyword evidence="5" id="KW-1185">Reference proteome</keyword>
<feature type="non-terminal residue" evidence="4">
    <location>
        <position position="361"/>
    </location>
</feature>